<evidence type="ECO:0000256" key="1">
    <source>
        <dbReference type="ARBA" id="ARBA00004567"/>
    </source>
</evidence>
<gene>
    <name evidence="12" type="ORF">ACAT0790_LOCUS10156</name>
</gene>
<evidence type="ECO:0000313" key="12">
    <source>
        <dbReference type="EMBL" id="CAD9106579.1"/>
    </source>
</evidence>
<accession>A0A7S1PYN3</accession>
<evidence type="ECO:0000256" key="2">
    <source>
        <dbReference type="ARBA" id="ARBA00010102"/>
    </source>
</evidence>
<evidence type="ECO:0008006" key="13">
    <source>
        <dbReference type="Google" id="ProtNLM"/>
    </source>
</evidence>
<dbReference type="PROSITE" id="PS50294">
    <property type="entry name" value="WD_REPEATS_REGION"/>
    <property type="match status" value="1"/>
</dbReference>
<dbReference type="GO" id="GO:0006606">
    <property type="term" value="P:protein import into nucleus"/>
    <property type="evidence" value="ECO:0007669"/>
    <property type="project" value="TreeGrafter"/>
</dbReference>
<feature type="repeat" description="WD" evidence="11">
    <location>
        <begin position="56"/>
        <end position="89"/>
    </location>
</feature>
<dbReference type="InterPro" id="IPR037363">
    <property type="entry name" value="Sec13/Seh1_fam"/>
</dbReference>
<dbReference type="GO" id="GO:0051028">
    <property type="term" value="P:mRNA transport"/>
    <property type="evidence" value="ECO:0007669"/>
    <property type="project" value="UniProtKB-KW"/>
</dbReference>
<dbReference type="AlphaFoldDB" id="A0A7S1PYN3"/>
<dbReference type="GO" id="GO:0005198">
    <property type="term" value="F:structural molecule activity"/>
    <property type="evidence" value="ECO:0007669"/>
    <property type="project" value="InterPro"/>
</dbReference>
<evidence type="ECO:0000256" key="8">
    <source>
        <dbReference type="ARBA" id="ARBA00023010"/>
    </source>
</evidence>
<dbReference type="Pfam" id="PF00400">
    <property type="entry name" value="WD40"/>
    <property type="match status" value="2"/>
</dbReference>
<dbReference type="Gene3D" id="2.130.10.10">
    <property type="entry name" value="YVTN repeat-like/Quinoprotein amine dehydrogenase"/>
    <property type="match status" value="1"/>
</dbReference>
<dbReference type="SUPFAM" id="SSF50978">
    <property type="entry name" value="WD40 repeat-like"/>
    <property type="match status" value="1"/>
</dbReference>
<evidence type="ECO:0000256" key="3">
    <source>
        <dbReference type="ARBA" id="ARBA00022448"/>
    </source>
</evidence>
<dbReference type="PANTHER" id="PTHR11024">
    <property type="entry name" value="NUCLEAR PORE COMPLEX PROTEIN SEC13 / SEH1 FAMILY MEMBER"/>
    <property type="match status" value="1"/>
</dbReference>
<dbReference type="SMART" id="SM00320">
    <property type="entry name" value="WD40"/>
    <property type="match status" value="4"/>
</dbReference>
<keyword evidence="10" id="KW-0539">Nucleus</keyword>
<dbReference type="GO" id="GO:0030127">
    <property type="term" value="C:COPII vesicle coat"/>
    <property type="evidence" value="ECO:0007669"/>
    <property type="project" value="TreeGrafter"/>
</dbReference>
<evidence type="ECO:0000256" key="6">
    <source>
        <dbReference type="ARBA" id="ARBA00022816"/>
    </source>
</evidence>
<keyword evidence="4 11" id="KW-0853">WD repeat</keyword>
<keyword evidence="5" id="KW-0677">Repeat</keyword>
<dbReference type="PROSITE" id="PS50082">
    <property type="entry name" value="WD_REPEATS_2"/>
    <property type="match status" value="2"/>
</dbReference>
<dbReference type="PROSITE" id="PS00678">
    <property type="entry name" value="WD_REPEATS_1"/>
    <property type="match status" value="1"/>
</dbReference>
<evidence type="ECO:0000256" key="7">
    <source>
        <dbReference type="ARBA" id="ARBA00022927"/>
    </source>
</evidence>
<comment type="subcellular location">
    <subcellularLocation>
        <location evidence="1">Nucleus</location>
        <location evidence="1">Nuclear pore complex</location>
    </subcellularLocation>
</comment>
<feature type="repeat" description="WD" evidence="11">
    <location>
        <begin position="11"/>
        <end position="52"/>
    </location>
</feature>
<keyword evidence="7" id="KW-0653">Protein transport</keyword>
<evidence type="ECO:0000256" key="4">
    <source>
        <dbReference type="ARBA" id="ARBA00022574"/>
    </source>
</evidence>
<reference evidence="12" key="1">
    <citation type="submission" date="2021-01" db="EMBL/GenBank/DDBJ databases">
        <authorList>
            <person name="Corre E."/>
            <person name="Pelletier E."/>
            <person name="Niang G."/>
            <person name="Scheremetjew M."/>
            <person name="Finn R."/>
            <person name="Kale V."/>
            <person name="Holt S."/>
            <person name="Cochrane G."/>
            <person name="Meng A."/>
            <person name="Brown T."/>
            <person name="Cohen L."/>
        </authorList>
    </citation>
    <scope>NUCLEOTIDE SEQUENCE</scope>
    <source>
        <strain evidence="12">OF101</strain>
    </source>
</reference>
<dbReference type="EMBL" id="HBGE01017071">
    <property type="protein sequence ID" value="CAD9106579.1"/>
    <property type="molecule type" value="Transcribed_RNA"/>
</dbReference>
<name>A0A7S1PYN3_ALECA</name>
<comment type="similarity">
    <text evidence="2">Belongs to the WD repeat SEC13 family.</text>
</comment>
<evidence type="ECO:0000256" key="9">
    <source>
        <dbReference type="ARBA" id="ARBA00023132"/>
    </source>
</evidence>
<dbReference type="PANTHER" id="PTHR11024:SF2">
    <property type="entry name" value="PROTEIN SEC13 HOMOLOG"/>
    <property type="match status" value="1"/>
</dbReference>
<dbReference type="InterPro" id="IPR036322">
    <property type="entry name" value="WD40_repeat_dom_sf"/>
</dbReference>
<organism evidence="12">
    <name type="scientific">Alexandrium catenella</name>
    <name type="common">Red tide dinoflagellate</name>
    <name type="synonym">Gonyaulax catenella</name>
    <dbReference type="NCBI Taxonomy" id="2925"/>
    <lineage>
        <taxon>Eukaryota</taxon>
        <taxon>Sar</taxon>
        <taxon>Alveolata</taxon>
        <taxon>Dinophyceae</taxon>
        <taxon>Gonyaulacales</taxon>
        <taxon>Pyrocystaceae</taxon>
        <taxon>Alexandrium</taxon>
    </lineage>
</organism>
<evidence type="ECO:0000256" key="10">
    <source>
        <dbReference type="ARBA" id="ARBA00023242"/>
    </source>
</evidence>
<evidence type="ECO:0000256" key="5">
    <source>
        <dbReference type="ARBA" id="ARBA00022737"/>
    </source>
</evidence>
<keyword evidence="6" id="KW-0509">mRNA transport</keyword>
<dbReference type="InterPro" id="IPR001680">
    <property type="entry name" value="WD40_rpt"/>
</dbReference>
<keyword evidence="8" id="KW-0811">Translocation</keyword>
<keyword evidence="3" id="KW-0813">Transport</keyword>
<dbReference type="GO" id="GO:0090114">
    <property type="term" value="P:COPII-coated vesicle budding"/>
    <property type="evidence" value="ECO:0007669"/>
    <property type="project" value="TreeGrafter"/>
</dbReference>
<keyword evidence="9" id="KW-0906">Nuclear pore complex</keyword>
<protein>
    <recommendedName>
        <fullName evidence="13">Protein transport protein SEC13</fullName>
    </recommendedName>
</protein>
<evidence type="ECO:0000256" key="11">
    <source>
        <dbReference type="PROSITE-ProRule" id="PRU00221"/>
    </source>
</evidence>
<sequence>MAQAKVLGDFDTGHCGAIHDTQLDCYGECLATASADGHVRLWDIREPEKPSFMADLGGHAGPVHQVSWASPMQGVLLASAGDDGLLLVWGRRFKPGEWLTVHSEDLRRHGALRAVAWAPGERGAVIACASDDGTVTVVSHAGAFDTDEETVEHRWASHPWKAHSGHACAVSWATPRCVDDTLIGLAGARLASAGADGVRVWAWDAANSRWDPEPFEAADIRQKPARDVAWKPWDGVCETLASASGQEVAIWEQEAPEGGAGRWRAAGQVDLGEEVWKLSWTDIGGLLLVSLGEEEPHSVLLKRRLDGVWDVMPVEAEEECN</sequence>
<dbReference type="GO" id="GO:0031080">
    <property type="term" value="C:nuclear pore outer ring"/>
    <property type="evidence" value="ECO:0007669"/>
    <property type="project" value="TreeGrafter"/>
</dbReference>
<proteinExistence type="inferred from homology"/>
<dbReference type="InterPro" id="IPR015943">
    <property type="entry name" value="WD40/YVTN_repeat-like_dom_sf"/>
</dbReference>
<dbReference type="InterPro" id="IPR019775">
    <property type="entry name" value="WD40_repeat_CS"/>
</dbReference>